<organism evidence="1 2">
    <name type="scientific">Asticcacaulis aquaticus</name>
    <dbReference type="NCBI Taxonomy" id="2984212"/>
    <lineage>
        <taxon>Bacteria</taxon>
        <taxon>Pseudomonadati</taxon>
        <taxon>Pseudomonadota</taxon>
        <taxon>Alphaproteobacteria</taxon>
        <taxon>Caulobacterales</taxon>
        <taxon>Caulobacteraceae</taxon>
        <taxon>Asticcacaulis</taxon>
    </lineage>
</organism>
<gene>
    <name evidence="1" type="ORF">PQU92_08390</name>
</gene>
<accession>A0ABT5HTB3</accession>
<dbReference type="RefSeq" id="WP_272747766.1">
    <property type="nucleotide sequence ID" value="NZ_JAQQKX010000005.1"/>
</dbReference>
<dbReference type="Proteomes" id="UP001214854">
    <property type="component" value="Unassembled WGS sequence"/>
</dbReference>
<proteinExistence type="predicted"/>
<sequence length="79" mass="9202">MPYTSRDFGADILVEIDNGYDTVRIARWAFQNYHRPDLSNEDLKDKILQVAVMEEGPEFELSEDALKQFALQLIRSDPR</sequence>
<evidence type="ECO:0000313" key="2">
    <source>
        <dbReference type="Proteomes" id="UP001214854"/>
    </source>
</evidence>
<comment type="caution">
    <text evidence="1">The sequence shown here is derived from an EMBL/GenBank/DDBJ whole genome shotgun (WGS) entry which is preliminary data.</text>
</comment>
<dbReference type="EMBL" id="JAQQKX010000005">
    <property type="protein sequence ID" value="MDC7683292.1"/>
    <property type="molecule type" value="Genomic_DNA"/>
</dbReference>
<evidence type="ECO:0000313" key="1">
    <source>
        <dbReference type="EMBL" id="MDC7683292.1"/>
    </source>
</evidence>
<protein>
    <submittedName>
        <fullName evidence="1">Uncharacterized protein</fullName>
    </submittedName>
</protein>
<reference evidence="1 2" key="1">
    <citation type="submission" date="2023-01" db="EMBL/GenBank/DDBJ databases">
        <title>Novel species of the genus Asticcacaulis isolated from rivers.</title>
        <authorList>
            <person name="Lu H."/>
        </authorList>
    </citation>
    <scope>NUCLEOTIDE SEQUENCE [LARGE SCALE GENOMIC DNA]</scope>
    <source>
        <strain evidence="1 2">BYS171W</strain>
    </source>
</reference>
<keyword evidence="2" id="KW-1185">Reference proteome</keyword>
<name>A0ABT5HTB3_9CAUL</name>